<accession>A0A0C3RP25</accession>
<proteinExistence type="predicted"/>
<feature type="non-terminal residue" evidence="2">
    <location>
        <position position="1"/>
    </location>
</feature>
<evidence type="ECO:0000313" key="3">
    <source>
        <dbReference type="Proteomes" id="UP000053257"/>
    </source>
</evidence>
<dbReference type="PANTHER" id="PTHR33840">
    <property type="match status" value="1"/>
</dbReference>
<sequence>RNLVVCIDGTANQFGLKNTHVVELYSRLVADETQLTYYDSGIGTYVAKSNFFVRMKQKIDNTLDMAMALHHKRITLGAYQWLSENYVRGDRIYLFGFSRGAYQVRIIAGMIEVVGLLRKGNNNQIALYVSYYTDLDDTEKLCRQFKKTLCHKDVRVHFVGVWDTVSSIGATRGPSFPETTTGMLHVCVFRHALALHELRVKFLPEYANGGSGPLPGGNVKEVWFAGSHSDIGGGNSVNINLELFGPPLRWMLYEALEHGLRVEPYQGGWSSPEHHPSMTKVWKVFEAYPWKRLSY</sequence>
<feature type="non-terminal residue" evidence="2">
    <location>
        <position position="295"/>
    </location>
</feature>
<reference evidence="2 3" key="1">
    <citation type="journal article" date="2014" name="PLoS Genet.">
        <title>Analysis of the Phlebiopsis gigantea genome, transcriptome and secretome provides insight into its pioneer colonization strategies of wood.</title>
        <authorList>
            <person name="Hori C."/>
            <person name="Ishida T."/>
            <person name="Igarashi K."/>
            <person name="Samejima M."/>
            <person name="Suzuki H."/>
            <person name="Master E."/>
            <person name="Ferreira P."/>
            <person name="Ruiz-Duenas F.J."/>
            <person name="Held B."/>
            <person name="Canessa P."/>
            <person name="Larrondo L.F."/>
            <person name="Schmoll M."/>
            <person name="Druzhinina I.S."/>
            <person name="Kubicek C.P."/>
            <person name="Gaskell J.A."/>
            <person name="Kersten P."/>
            <person name="St John F."/>
            <person name="Glasner J."/>
            <person name="Sabat G."/>
            <person name="Splinter BonDurant S."/>
            <person name="Syed K."/>
            <person name="Yadav J."/>
            <person name="Mgbeahuruike A.C."/>
            <person name="Kovalchuk A."/>
            <person name="Asiegbu F.O."/>
            <person name="Lackner G."/>
            <person name="Hoffmeister D."/>
            <person name="Rencoret J."/>
            <person name="Gutierrez A."/>
            <person name="Sun H."/>
            <person name="Lindquist E."/>
            <person name="Barry K."/>
            <person name="Riley R."/>
            <person name="Grigoriev I.V."/>
            <person name="Henrissat B."/>
            <person name="Kues U."/>
            <person name="Berka R.M."/>
            <person name="Martinez A.T."/>
            <person name="Covert S.F."/>
            <person name="Blanchette R.A."/>
            <person name="Cullen D."/>
        </authorList>
    </citation>
    <scope>NUCLEOTIDE SEQUENCE [LARGE SCALE GENOMIC DNA]</scope>
    <source>
        <strain evidence="2 3">11061_1 CR5-6</strain>
    </source>
</reference>
<organism evidence="2 3">
    <name type="scientific">Phlebiopsis gigantea (strain 11061_1 CR5-6)</name>
    <name type="common">White-rot fungus</name>
    <name type="synonym">Peniophora gigantea</name>
    <dbReference type="NCBI Taxonomy" id="745531"/>
    <lineage>
        <taxon>Eukaryota</taxon>
        <taxon>Fungi</taxon>
        <taxon>Dikarya</taxon>
        <taxon>Basidiomycota</taxon>
        <taxon>Agaricomycotina</taxon>
        <taxon>Agaricomycetes</taxon>
        <taxon>Polyporales</taxon>
        <taxon>Phanerochaetaceae</taxon>
        <taxon>Phlebiopsis</taxon>
    </lineage>
</organism>
<keyword evidence="3" id="KW-1185">Reference proteome</keyword>
<dbReference type="OrthoDB" id="2794527at2759"/>
<dbReference type="InterPro" id="IPR018712">
    <property type="entry name" value="Tle1-like_cat"/>
</dbReference>
<gene>
    <name evidence="2" type="ORF">PHLGIDRAFT_58387</name>
</gene>
<name>A0A0C3RP25_PHLG1</name>
<evidence type="ECO:0000259" key="1">
    <source>
        <dbReference type="Pfam" id="PF09994"/>
    </source>
</evidence>
<dbReference type="AlphaFoldDB" id="A0A0C3RP25"/>
<dbReference type="PANTHER" id="PTHR33840:SF1">
    <property type="entry name" value="TLE1 PHOSPHOLIPASE DOMAIN-CONTAINING PROTEIN"/>
    <property type="match status" value="1"/>
</dbReference>
<dbReference type="Proteomes" id="UP000053257">
    <property type="component" value="Unassembled WGS sequence"/>
</dbReference>
<evidence type="ECO:0000313" key="2">
    <source>
        <dbReference type="EMBL" id="KIP01126.1"/>
    </source>
</evidence>
<dbReference type="EMBL" id="KN840914">
    <property type="protein sequence ID" value="KIP01126.1"/>
    <property type="molecule type" value="Genomic_DNA"/>
</dbReference>
<protein>
    <recommendedName>
        <fullName evidence="1">T6SS Phospholipase effector Tle1-like catalytic domain-containing protein</fullName>
    </recommendedName>
</protein>
<feature type="domain" description="T6SS Phospholipase effector Tle1-like catalytic" evidence="1">
    <location>
        <begin position="1"/>
        <end position="253"/>
    </location>
</feature>
<dbReference type="STRING" id="745531.A0A0C3RP25"/>
<dbReference type="HOGENOM" id="CLU_005049_5_1_1"/>
<dbReference type="Pfam" id="PF09994">
    <property type="entry name" value="T6SS_Tle1-like_cat"/>
    <property type="match status" value="1"/>
</dbReference>